<dbReference type="EMBL" id="JACCCO010000001">
    <property type="protein sequence ID" value="NYF40803.1"/>
    <property type="molecule type" value="Genomic_DNA"/>
</dbReference>
<keyword evidence="2" id="KW-0479">Metal-binding</keyword>
<name>A0A852V087_9ACTN</name>
<dbReference type="EC" id="4.2.3.-" evidence="2"/>
<comment type="caution">
    <text evidence="3">The sequence shown here is derived from an EMBL/GenBank/DDBJ whole genome shotgun (WGS) entry which is preliminary data.</text>
</comment>
<dbReference type="PANTHER" id="PTHR35201:SF4">
    <property type="entry name" value="BETA-PINACENE SYNTHASE-RELATED"/>
    <property type="match status" value="1"/>
</dbReference>
<evidence type="ECO:0000256" key="2">
    <source>
        <dbReference type="RuleBase" id="RU366034"/>
    </source>
</evidence>
<comment type="cofactor">
    <cofactor evidence="2">
        <name>Mg(2+)</name>
        <dbReference type="ChEBI" id="CHEBI:18420"/>
    </cofactor>
</comment>
<evidence type="ECO:0000313" key="4">
    <source>
        <dbReference type="Proteomes" id="UP000576393"/>
    </source>
</evidence>
<dbReference type="Gene3D" id="1.10.600.10">
    <property type="entry name" value="Farnesyl Diphosphate Synthase"/>
    <property type="match status" value="2"/>
</dbReference>
<dbReference type="Pfam" id="PF19086">
    <property type="entry name" value="Terpene_syn_C_2"/>
    <property type="match status" value="2"/>
</dbReference>
<accession>A0A852V087</accession>
<dbReference type="SUPFAM" id="SSF48576">
    <property type="entry name" value="Terpenoid synthases"/>
    <property type="match status" value="2"/>
</dbReference>
<dbReference type="GO" id="GO:0046872">
    <property type="term" value="F:metal ion binding"/>
    <property type="evidence" value="ECO:0007669"/>
    <property type="project" value="UniProtKB-KW"/>
</dbReference>
<dbReference type="Proteomes" id="UP000576393">
    <property type="component" value="Unassembled WGS sequence"/>
</dbReference>
<reference evidence="3 4" key="1">
    <citation type="submission" date="2020-07" db="EMBL/GenBank/DDBJ databases">
        <title>Sequencing the genomes of 1000 actinobacteria strains.</title>
        <authorList>
            <person name="Klenk H.-P."/>
        </authorList>
    </citation>
    <scope>NUCLEOTIDE SEQUENCE [LARGE SCALE GENOMIC DNA]</scope>
    <source>
        <strain evidence="3 4">DSM 45763</strain>
    </source>
</reference>
<protein>
    <recommendedName>
        <fullName evidence="2">Terpene synthase</fullName>
        <ecNumber evidence="2">4.2.3.-</ecNumber>
    </recommendedName>
</protein>
<dbReference type="GO" id="GO:0010333">
    <property type="term" value="F:terpene synthase activity"/>
    <property type="evidence" value="ECO:0007669"/>
    <property type="project" value="InterPro"/>
</dbReference>
<gene>
    <name evidence="3" type="ORF">HDA43_002962</name>
</gene>
<keyword evidence="2" id="KW-0460">Magnesium</keyword>
<sequence>MQAFTLPDFYMPYPARLNPHLERAREHSTDWARRMGMLDAPRPGGGVVWDDDALARMDYALMCAYTHPDCDGPTLDLVTDWYVWVFFFDDHFLEHFKYSRDLAGAKAYLDRLERFMTADGETPPEPGNPAEEGLADLWERTIPAMSEGWRRRFVTSTHNLMVESMWELDNIDRGRIANPIEYVQMRRRVGGAPWSANLVEYAAGAEIPDVFAETRPMRVLSDTFSDAVHLRNDLFSYQREVREEGENSNAVLVFERFFDCPTQEAAELVNDLLTSRLQQFENTALIEVPALLAEHSASPSELVAVAAYVKGLQDWQSGGHEWHARSSRYMNDVTATDATDAADPAAATVSGPAVSDPGAVSGFAFSSPAAVSGPVTAPGGPTGLGTSAARLVPSAGRLGLRTRARQHLFAPFRPVGHLPLPALRMPYPVRTNPHLDAARRHAVGWAREMGMFGSVPGVEGGGVWDERRFRGFDFPHCAAMIHADATPGQLDLSSDWLAWGTYGDDYFPLVFGATRDLAAAKLCDERLRLFMPLDDEPVPEPANPIEAGLADLWRRTAGPMTADHRRRFRLAVEEMTSSWLWELVNQAQNRVPDPVDYIEMRRRTFGSDMTMGLARLAHSDVVPEELYRTRTIRELDTAAQDYACFTNDLFSYQKEVEFEGEFHNIVVVVEHFLGVDRLTARDVVADLMEARMRQFEHIVAEELPALFDDFGLDEPVRRVLTRHADDLKEWMSGILEWHRRCARYTEAELLRHRFTAVAGFPFAPTGLGTSAARLAAIAAR</sequence>
<keyword evidence="4" id="KW-1185">Reference proteome</keyword>
<evidence type="ECO:0000313" key="3">
    <source>
        <dbReference type="EMBL" id="NYF40803.1"/>
    </source>
</evidence>
<dbReference type="SFLD" id="SFLDS00005">
    <property type="entry name" value="Isoprenoid_Synthase_Type_I"/>
    <property type="match status" value="2"/>
</dbReference>
<dbReference type="RefSeq" id="WP_179820987.1">
    <property type="nucleotide sequence ID" value="NZ_JACCCO010000001.1"/>
</dbReference>
<keyword evidence="1 2" id="KW-0456">Lyase</keyword>
<proteinExistence type="inferred from homology"/>
<dbReference type="PANTHER" id="PTHR35201">
    <property type="entry name" value="TERPENE SYNTHASE"/>
    <property type="match status" value="1"/>
</dbReference>
<organism evidence="3 4">
    <name type="scientific">Streptosporangium sandarakinum</name>
    <dbReference type="NCBI Taxonomy" id="1260955"/>
    <lineage>
        <taxon>Bacteria</taxon>
        <taxon>Bacillati</taxon>
        <taxon>Actinomycetota</taxon>
        <taxon>Actinomycetes</taxon>
        <taxon>Streptosporangiales</taxon>
        <taxon>Streptosporangiaceae</taxon>
        <taxon>Streptosporangium</taxon>
    </lineage>
</organism>
<dbReference type="InterPro" id="IPR034686">
    <property type="entry name" value="Terpene_cyclase-like_2"/>
</dbReference>
<dbReference type="SFLD" id="SFLDG01020">
    <property type="entry name" value="Terpene_Cyclase_Like_2"/>
    <property type="match status" value="2"/>
</dbReference>
<dbReference type="AlphaFoldDB" id="A0A852V087"/>
<evidence type="ECO:0000256" key="1">
    <source>
        <dbReference type="ARBA" id="ARBA00023239"/>
    </source>
</evidence>
<dbReference type="InterPro" id="IPR008949">
    <property type="entry name" value="Isoprenoid_synthase_dom_sf"/>
</dbReference>
<comment type="similarity">
    <text evidence="2">Belongs to the terpene synthase family.</text>
</comment>